<evidence type="ECO:0000256" key="2">
    <source>
        <dbReference type="ARBA" id="ARBA00022617"/>
    </source>
</evidence>
<keyword evidence="8" id="KW-1185">Reference proteome</keyword>
<dbReference type="PANTHER" id="PTHR46696:SF1">
    <property type="entry name" value="CYTOCHROME P450 YJIB-RELATED"/>
    <property type="match status" value="1"/>
</dbReference>
<dbReference type="InterPro" id="IPR002397">
    <property type="entry name" value="Cyt_P450_B"/>
</dbReference>
<dbReference type="RefSeq" id="WP_387405039.1">
    <property type="nucleotide sequence ID" value="NZ_JBIAQY010000008.1"/>
</dbReference>
<keyword evidence="4" id="KW-0560">Oxidoreductase</keyword>
<dbReference type="Proteomes" id="UP001601992">
    <property type="component" value="Unassembled WGS sequence"/>
</dbReference>
<evidence type="ECO:0000313" key="7">
    <source>
        <dbReference type="EMBL" id="MFF3570891.1"/>
    </source>
</evidence>
<accession>A0ABW6S6R9</accession>
<dbReference type="PRINTS" id="PR00359">
    <property type="entry name" value="BP450"/>
</dbReference>
<evidence type="ECO:0000256" key="3">
    <source>
        <dbReference type="ARBA" id="ARBA00022723"/>
    </source>
</evidence>
<dbReference type="EMBL" id="JBIAQY010000008">
    <property type="protein sequence ID" value="MFF3570891.1"/>
    <property type="molecule type" value="Genomic_DNA"/>
</dbReference>
<proteinExistence type="inferred from homology"/>
<comment type="caution">
    <text evidence="7">The sequence shown here is derived from an EMBL/GenBank/DDBJ whole genome shotgun (WGS) entry which is preliminary data.</text>
</comment>
<name>A0ABW6S6R9_9NOCA</name>
<keyword evidence="2" id="KW-0349">Heme</keyword>
<evidence type="ECO:0000256" key="4">
    <source>
        <dbReference type="ARBA" id="ARBA00023002"/>
    </source>
</evidence>
<dbReference type="SUPFAM" id="SSF48264">
    <property type="entry name" value="Cytochrome P450"/>
    <property type="match status" value="1"/>
</dbReference>
<comment type="similarity">
    <text evidence="1">Belongs to the cytochrome P450 family.</text>
</comment>
<reference evidence="7 8" key="1">
    <citation type="submission" date="2024-10" db="EMBL/GenBank/DDBJ databases">
        <title>The Natural Products Discovery Center: Release of the First 8490 Sequenced Strains for Exploring Actinobacteria Biosynthetic Diversity.</title>
        <authorList>
            <person name="Kalkreuter E."/>
            <person name="Kautsar S.A."/>
            <person name="Yang D."/>
            <person name="Bader C.D."/>
            <person name="Teijaro C.N."/>
            <person name="Fluegel L."/>
            <person name="Davis C.M."/>
            <person name="Simpson J.R."/>
            <person name="Lauterbach L."/>
            <person name="Steele A.D."/>
            <person name="Gui C."/>
            <person name="Meng S."/>
            <person name="Li G."/>
            <person name="Viehrig K."/>
            <person name="Ye F."/>
            <person name="Su P."/>
            <person name="Kiefer A.F."/>
            <person name="Nichols A."/>
            <person name="Cepeda A.J."/>
            <person name="Yan W."/>
            <person name="Fan B."/>
            <person name="Jiang Y."/>
            <person name="Adhikari A."/>
            <person name="Zheng C.-J."/>
            <person name="Schuster L."/>
            <person name="Cowan T.M."/>
            <person name="Smanski M.J."/>
            <person name="Chevrette M.G."/>
            <person name="De Carvalho L.P.S."/>
            <person name="Shen B."/>
        </authorList>
    </citation>
    <scope>NUCLEOTIDE SEQUENCE [LARGE SCALE GENOMIC DNA]</scope>
    <source>
        <strain evidence="7 8">NPDC002593</strain>
    </source>
</reference>
<evidence type="ECO:0000256" key="6">
    <source>
        <dbReference type="ARBA" id="ARBA00023033"/>
    </source>
</evidence>
<keyword evidence="3" id="KW-0479">Metal-binding</keyword>
<dbReference type="InterPro" id="IPR017972">
    <property type="entry name" value="Cyt_P450_CS"/>
</dbReference>
<dbReference type="Gene3D" id="1.10.630.10">
    <property type="entry name" value="Cytochrome P450"/>
    <property type="match status" value="1"/>
</dbReference>
<evidence type="ECO:0000256" key="5">
    <source>
        <dbReference type="ARBA" id="ARBA00023004"/>
    </source>
</evidence>
<dbReference type="InterPro" id="IPR036396">
    <property type="entry name" value="Cyt_P450_sf"/>
</dbReference>
<keyword evidence="5" id="KW-0408">Iron</keyword>
<gene>
    <name evidence="7" type="ORF">ACFYXQ_24200</name>
</gene>
<evidence type="ECO:0000313" key="8">
    <source>
        <dbReference type="Proteomes" id="UP001601992"/>
    </source>
</evidence>
<protein>
    <submittedName>
        <fullName evidence="7">Cytochrome P450</fullName>
    </submittedName>
</protein>
<dbReference type="PANTHER" id="PTHR46696">
    <property type="entry name" value="P450, PUTATIVE (EUROFUNG)-RELATED"/>
    <property type="match status" value="1"/>
</dbReference>
<evidence type="ECO:0000256" key="1">
    <source>
        <dbReference type="ARBA" id="ARBA00010617"/>
    </source>
</evidence>
<keyword evidence="6" id="KW-0503">Monooxygenase</keyword>
<organism evidence="7 8">
    <name type="scientific">Nocardia jiangxiensis</name>
    <dbReference type="NCBI Taxonomy" id="282685"/>
    <lineage>
        <taxon>Bacteria</taxon>
        <taxon>Bacillati</taxon>
        <taxon>Actinomycetota</taxon>
        <taxon>Actinomycetes</taxon>
        <taxon>Mycobacteriales</taxon>
        <taxon>Nocardiaceae</taxon>
        <taxon>Nocardia</taxon>
    </lineage>
</organism>
<dbReference type="PROSITE" id="PS00086">
    <property type="entry name" value="CYTOCHROME_P450"/>
    <property type="match status" value="1"/>
</dbReference>
<sequence length="415" mass="45152">MGYETSPTGSRRDQVRLYEPEFAADPHHAYDEMRARFGAIAPVELAPGVPAMLVLDYATALRIMRDPEHFPADPSRWQRSVPEDCPVRPFLEARANALRTTGETHQRFRSSFAALREVDLNRLHDLVGHAAEELINGFCGEGGCDLLSRYAAPLTFQVLANLMGFPTEAARQAWAGMAAMLDTVNAQAGQEMFIGALAGVVADKRARPGKDLTSALITDPGRLDDVEVINQAALLFSMGTEPLANLILHTMLLMLSDDRFGSGLISGALSTEDALDEVLFEDPPLTNFSIMYPRQPILVDEVWLPADQPVLIGLAACNNDPRIAGGDRTGNRSHLAWGAGPHACPAQMMARTIAQDAIDLLIDALPDMKLAIPLSELSWRPGPFHRALVSLPVEFPATAPMQIATSSRFEPSARL</sequence>